<dbReference type="RefSeq" id="XP_018282650.1">
    <property type="nucleotide sequence ID" value="XM_018421740.1"/>
</dbReference>
<organism evidence="1 2">
    <name type="scientific">Cutaneotrichosporon oleaginosum</name>
    <dbReference type="NCBI Taxonomy" id="879819"/>
    <lineage>
        <taxon>Eukaryota</taxon>
        <taxon>Fungi</taxon>
        <taxon>Dikarya</taxon>
        <taxon>Basidiomycota</taxon>
        <taxon>Agaricomycotina</taxon>
        <taxon>Tremellomycetes</taxon>
        <taxon>Trichosporonales</taxon>
        <taxon>Trichosporonaceae</taxon>
        <taxon>Cutaneotrichosporon</taxon>
    </lineage>
</organism>
<evidence type="ECO:0000313" key="1">
    <source>
        <dbReference type="EMBL" id="KLT46159.1"/>
    </source>
</evidence>
<keyword evidence="2" id="KW-1185">Reference proteome</keyword>
<proteinExistence type="predicted"/>
<protein>
    <submittedName>
        <fullName evidence="1">Uncharacterized protein</fullName>
    </submittedName>
</protein>
<reference evidence="1 2" key="1">
    <citation type="submission" date="2015-03" db="EMBL/GenBank/DDBJ databases">
        <title>Genomics and transcriptomics of the oil-accumulating basidiomycete yeast T. oleaginosus allow insights into substrate utilization and the diverse evolutionary trajectories of mating systems in fungi.</title>
        <authorList>
            <consortium name="DOE Joint Genome Institute"/>
            <person name="Kourist R."/>
            <person name="Kracht O."/>
            <person name="Bracharz F."/>
            <person name="Lipzen A."/>
            <person name="Nolan M."/>
            <person name="Ohm R."/>
            <person name="Grigoriev I."/>
            <person name="Sun S."/>
            <person name="Heitman J."/>
            <person name="Bruck T."/>
            <person name="Nowrousian M."/>
        </authorList>
    </citation>
    <scope>NUCLEOTIDE SEQUENCE [LARGE SCALE GENOMIC DNA]</scope>
    <source>
        <strain evidence="1 2">IBC0246</strain>
    </source>
</reference>
<dbReference type="Proteomes" id="UP000053611">
    <property type="component" value="Unassembled WGS sequence"/>
</dbReference>
<dbReference type="GeneID" id="28982343"/>
<dbReference type="EMBL" id="KQ087178">
    <property type="protein sequence ID" value="KLT46159.1"/>
    <property type="molecule type" value="Genomic_DNA"/>
</dbReference>
<evidence type="ECO:0000313" key="2">
    <source>
        <dbReference type="Proteomes" id="UP000053611"/>
    </source>
</evidence>
<name>A0A0J1BDM2_9TREE</name>
<accession>A0A0J1BDM2</accession>
<dbReference type="AlphaFoldDB" id="A0A0J1BDM2"/>
<sequence>MPTSPTLHAMPSYVVSFRCPACPGCKTECNASGEAAAPHYQHLQPPSSCGIQLPRSR</sequence>
<gene>
    <name evidence="1" type="ORF">CC85DRAFT_281811</name>
</gene>